<keyword evidence="1" id="KW-0472">Membrane</keyword>
<name>A0A0F9GNE6_9ZZZZ</name>
<dbReference type="GO" id="GO:0004222">
    <property type="term" value="F:metalloendopeptidase activity"/>
    <property type="evidence" value="ECO:0007669"/>
    <property type="project" value="InterPro"/>
</dbReference>
<dbReference type="Pfam" id="PF01434">
    <property type="entry name" value="Peptidase_M41"/>
    <property type="match status" value="1"/>
</dbReference>
<proteinExistence type="predicted"/>
<dbReference type="InterPro" id="IPR000642">
    <property type="entry name" value="Peptidase_M41"/>
</dbReference>
<organism evidence="3">
    <name type="scientific">marine sediment metagenome</name>
    <dbReference type="NCBI Taxonomy" id="412755"/>
    <lineage>
        <taxon>unclassified sequences</taxon>
        <taxon>metagenomes</taxon>
        <taxon>ecological metagenomes</taxon>
    </lineage>
</organism>
<dbReference type="EMBL" id="LAZR01017464">
    <property type="protein sequence ID" value="KKM00304.1"/>
    <property type="molecule type" value="Genomic_DNA"/>
</dbReference>
<dbReference type="GO" id="GO:0016887">
    <property type="term" value="F:ATP hydrolysis activity"/>
    <property type="evidence" value="ECO:0007669"/>
    <property type="project" value="InterPro"/>
</dbReference>
<dbReference type="Gene3D" id="3.40.50.300">
    <property type="entry name" value="P-loop containing nucleotide triphosphate hydrolases"/>
    <property type="match status" value="1"/>
</dbReference>
<dbReference type="SUPFAM" id="SSF52540">
    <property type="entry name" value="P-loop containing nucleoside triphosphate hydrolases"/>
    <property type="match status" value="1"/>
</dbReference>
<dbReference type="GO" id="GO:0005524">
    <property type="term" value="F:ATP binding"/>
    <property type="evidence" value="ECO:0007669"/>
    <property type="project" value="InterPro"/>
</dbReference>
<accession>A0A0F9GNE6</accession>
<dbReference type="SUPFAM" id="SSF140990">
    <property type="entry name" value="FtsH protease domain-like"/>
    <property type="match status" value="1"/>
</dbReference>
<dbReference type="PANTHER" id="PTHR23076">
    <property type="entry name" value="METALLOPROTEASE M41 FTSH"/>
    <property type="match status" value="1"/>
</dbReference>
<gene>
    <name evidence="3" type="ORF">LCGC14_1805780</name>
</gene>
<sequence>MAAGTVGTLKIYEAFQARRFSLTDYTRYRIQRIIRFFFIAYSLGWLIDGASDSCSGALACAMATPSMLVNNWQEIIFFAIRLAMSMVSIFGMMWIMARMDLHRTILPDSIKTRFTDVYGQDKAVDRLSEIRGILDYPDEIEARGGYMPGGVLLEGPPGTGKTLLAEAFAGETGKPFVSVGPESFTNMFVGVPVLKVKMLFRHLRNLAVKHGGVVCFMDEIDALGSRGGGIINQAINKVVVRDDTIQMQGQGSGALQMLLTEMSGIAKPKGLYNKLRVMLGFRPVPPPPYRILWIGATNLSGALDPALLRPGRFDRRIKVGFPDQDGRRETFQKYLDKVNHDITEEQVKVLARENPQATGASIKDAVNEGLLKAIREGRESITWEDMRSAILWKQMGEETGTFDLAEDRRRVALHEAAHAVASHYFRPEAPIQYASVIKRDKGTGGFVLAVDEVEKMMYQSRIVADVKTSLASVWAERLFFEGNLSVGPSADLERATNLVTVMVTKYAMGNSVMVRGIQKGDFPEPAVLPNRVLREIERMLSEIYDDMAKFMYPYRDQVELVAQLLDEYGTVDGTEIHELIRRTK</sequence>
<dbReference type="AlphaFoldDB" id="A0A0F9GNE6"/>
<dbReference type="GO" id="GO:0006508">
    <property type="term" value="P:proteolysis"/>
    <property type="evidence" value="ECO:0007669"/>
    <property type="project" value="InterPro"/>
</dbReference>
<evidence type="ECO:0000256" key="1">
    <source>
        <dbReference type="SAM" id="Phobius"/>
    </source>
</evidence>
<dbReference type="InterPro" id="IPR003959">
    <property type="entry name" value="ATPase_AAA_core"/>
</dbReference>
<evidence type="ECO:0000313" key="3">
    <source>
        <dbReference type="EMBL" id="KKM00304.1"/>
    </source>
</evidence>
<feature type="domain" description="AAA+ ATPase" evidence="2">
    <location>
        <begin position="147"/>
        <end position="323"/>
    </location>
</feature>
<feature type="transmembrane region" description="Helical" evidence="1">
    <location>
        <begin position="76"/>
        <end position="97"/>
    </location>
</feature>
<dbReference type="GO" id="GO:0004176">
    <property type="term" value="F:ATP-dependent peptidase activity"/>
    <property type="evidence" value="ECO:0007669"/>
    <property type="project" value="InterPro"/>
</dbReference>
<keyword evidence="1" id="KW-0812">Transmembrane</keyword>
<dbReference type="PRINTS" id="PR00830">
    <property type="entry name" value="ENDOLAPTASE"/>
</dbReference>
<dbReference type="SMART" id="SM00382">
    <property type="entry name" value="AAA"/>
    <property type="match status" value="1"/>
</dbReference>
<protein>
    <recommendedName>
        <fullName evidence="2">AAA+ ATPase domain-containing protein</fullName>
    </recommendedName>
</protein>
<evidence type="ECO:0000259" key="2">
    <source>
        <dbReference type="SMART" id="SM00382"/>
    </source>
</evidence>
<reference evidence="3" key="1">
    <citation type="journal article" date="2015" name="Nature">
        <title>Complex archaea that bridge the gap between prokaryotes and eukaryotes.</title>
        <authorList>
            <person name="Spang A."/>
            <person name="Saw J.H."/>
            <person name="Jorgensen S.L."/>
            <person name="Zaremba-Niedzwiedzka K."/>
            <person name="Martijn J."/>
            <person name="Lind A.E."/>
            <person name="van Eijk R."/>
            <person name="Schleper C."/>
            <person name="Guy L."/>
            <person name="Ettema T.J."/>
        </authorList>
    </citation>
    <scope>NUCLEOTIDE SEQUENCE</scope>
</reference>
<dbReference type="InterPro" id="IPR037219">
    <property type="entry name" value="Peptidase_M41-like"/>
</dbReference>
<dbReference type="Pfam" id="PF00004">
    <property type="entry name" value="AAA"/>
    <property type="match status" value="1"/>
</dbReference>
<keyword evidence="1" id="KW-1133">Transmembrane helix</keyword>
<dbReference type="PANTHER" id="PTHR23076:SF97">
    <property type="entry name" value="ATP-DEPENDENT ZINC METALLOPROTEASE YME1L1"/>
    <property type="match status" value="1"/>
</dbReference>
<dbReference type="Gene3D" id="1.10.8.60">
    <property type="match status" value="1"/>
</dbReference>
<dbReference type="Gene3D" id="1.20.58.760">
    <property type="entry name" value="Peptidase M41"/>
    <property type="match status" value="1"/>
</dbReference>
<dbReference type="InterPro" id="IPR003593">
    <property type="entry name" value="AAA+_ATPase"/>
</dbReference>
<dbReference type="InterPro" id="IPR027417">
    <property type="entry name" value="P-loop_NTPase"/>
</dbReference>
<comment type="caution">
    <text evidence="3">The sequence shown here is derived from an EMBL/GenBank/DDBJ whole genome shotgun (WGS) entry which is preliminary data.</text>
</comment>